<proteinExistence type="predicted"/>
<dbReference type="PANTHER" id="PTHR34573">
    <property type="entry name" value="VKC DOMAIN-CONTAINING PROTEIN"/>
    <property type="match status" value="1"/>
</dbReference>
<dbReference type="Proteomes" id="UP000178534">
    <property type="component" value="Unassembled WGS sequence"/>
</dbReference>
<evidence type="ECO:0000256" key="1">
    <source>
        <dbReference type="SAM" id="Phobius"/>
    </source>
</evidence>
<dbReference type="AlphaFoldDB" id="A0A1G2DJA2"/>
<keyword evidence="1" id="KW-1133">Transmembrane helix</keyword>
<dbReference type="Gene3D" id="3.40.30.10">
    <property type="entry name" value="Glutaredoxin"/>
    <property type="match status" value="1"/>
</dbReference>
<protein>
    <recommendedName>
        <fullName evidence="2">Thioredoxin domain-containing protein</fullName>
    </recommendedName>
</protein>
<organism evidence="3 4">
    <name type="scientific">Candidatus Lloydbacteria bacterium RIFCSPLOWO2_01_FULL_50_20</name>
    <dbReference type="NCBI Taxonomy" id="1798665"/>
    <lineage>
        <taxon>Bacteria</taxon>
        <taxon>Candidatus Lloydiibacteriota</taxon>
    </lineage>
</organism>
<dbReference type="InterPro" id="IPR013766">
    <property type="entry name" value="Thioredoxin_domain"/>
</dbReference>
<evidence type="ECO:0000313" key="3">
    <source>
        <dbReference type="EMBL" id="OGZ13593.1"/>
    </source>
</evidence>
<keyword evidence="1" id="KW-0812">Transmembrane</keyword>
<evidence type="ECO:0000259" key="2">
    <source>
        <dbReference type="Pfam" id="PF00085"/>
    </source>
</evidence>
<dbReference type="EMBL" id="MHLP01000006">
    <property type="protein sequence ID" value="OGZ13593.1"/>
    <property type="molecule type" value="Genomic_DNA"/>
</dbReference>
<dbReference type="InterPro" id="IPR036249">
    <property type="entry name" value="Thioredoxin-like_sf"/>
</dbReference>
<evidence type="ECO:0000313" key="4">
    <source>
        <dbReference type="Proteomes" id="UP000178534"/>
    </source>
</evidence>
<dbReference type="Pfam" id="PF00085">
    <property type="entry name" value="Thioredoxin"/>
    <property type="match status" value="1"/>
</dbReference>
<keyword evidence="1" id="KW-0472">Membrane</keyword>
<dbReference type="PANTHER" id="PTHR34573:SF1">
    <property type="entry name" value="VITAMIN K EPOXIDE REDUCTASE DOMAIN-CONTAINING PROTEIN"/>
    <property type="match status" value="1"/>
</dbReference>
<dbReference type="STRING" id="1798665.A2942_04570"/>
<name>A0A1G2DJA2_9BACT</name>
<accession>A0A1G2DJA2</accession>
<dbReference type="SUPFAM" id="SSF52833">
    <property type="entry name" value="Thioredoxin-like"/>
    <property type="match status" value="1"/>
</dbReference>
<gene>
    <name evidence="3" type="ORF">A2942_04570</name>
</gene>
<feature type="transmembrane region" description="Helical" evidence="1">
    <location>
        <begin position="6"/>
        <end position="24"/>
    </location>
</feature>
<comment type="caution">
    <text evidence="3">The sequence shown here is derived from an EMBL/GenBank/DDBJ whole genome shotgun (WGS) entry which is preliminary data.</text>
</comment>
<sequence>MNDRNIIIGVVVLLIVVGVALFVFGGGGELGQDNLPTITASSSPIAQFAQCIKDSGAVYYGAFWCSHCKAQNALFGEAKALLPYVECSTPDGNGQKPICKDKNISGYPTWEFFDGSRLGGEQTFAQLGEKANCPVPVIQ</sequence>
<feature type="domain" description="Thioredoxin" evidence="2">
    <location>
        <begin position="52"/>
        <end position="117"/>
    </location>
</feature>
<reference evidence="3 4" key="1">
    <citation type="journal article" date="2016" name="Nat. Commun.">
        <title>Thousands of microbial genomes shed light on interconnected biogeochemical processes in an aquifer system.</title>
        <authorList>
            <person name="Anantharaman K."/>
            <person name="Brown C.T."/>
            <person name="Hug L.A."/>
            <person name="Sharon I."/>
            <person name="Castelle C.J."/>
            <person name="Probst A.J."/>
            <person name="Thomas B.C."/>
            <person name="Singh A."/>
            <person name="Wilkins M.J."/>
            <person name="Karaoz U."/>
            <person name="Brodie E.L."/>
            <person name="Williams K.H."/>
            <person name="Hubbard S.S."/>
            <person name="Banfield J.F."/>
        </authorList>
    </citation>
    <scope>NUCLEOTIDE SEQUENCE [LARGE SCALE GENOMIC DNA]</scope>
</reference>